<feature type="transmembrane region" description="Helical" evidence="1">
    <location>
        <begin position="168"/>
        <end position="188"/>
    </location>
</feature>
<organism evidence="2 3">
    <name type="scientific">Caenorhabditis auriculariae</name>
    <dbReference type="NCBI Taxonomy" id="2777116"/>
    <lineage>
        <taxon>Eukaryota</taxon>
        <taxon>Metazoa</taxon>
        <taxon>Ecdysozoa</taxon>
        <taxon>Nematoda</taxon>
        <taxon>Chromadorea</taxon>
        <taxon>Rhabditida</taxon>
        <taxon>Rhabditina</taxon>
        <taxon>Rhabditomorpha</taxon>
        <taxon>Rhabditoidea</taxon>
        <taxon>Rhabditidae</taxon>
        <taxon>Peloderinae</taxon>
        <taxon>Caenorhabditis</taxon>
    </lineage>
</organism>
<evidence type="ECO:0000256" key="1">
    <source>
        <dbReference type="SAM" id="Phobius"/>
    </source>
</evidence>
<sequence length="218" mass="24779">MTTSPLNYPPCEKETDFLNEHLFRTAFCSILFLSPKTMKNYKWLLLNYQSSIMIMDFLWMVFLTPYFYLPVMGGCSVDVESAILALFEYRHHNVLPAKNAFRFSTKHRVVFLISHYIISSSALIILVVIAPSDQYAAKIKGIELLQCVPKKIFTSCAFVLDSTAKLEIFLAFQAVSLPGLNFISTICVDRLVFLWFSYVCPLAQALSSVELAALLKVF</sequence>
<gene>
    <name evidence="2" type="ORF">CAUJ_LOCUS1705</name>
</gene>
<dbReference type="Proteomes" id="UP000835052">
    <property type="component" value="Unassembled WGS sequence"/>
</dbReference>
<keyword evidence="1" id="KW-1133">Transmembrane helix</keyword>
<dbReference type="InterPro" id="IPR019422">
    <property type="entry name" value="7TM_GPCR_serpentine_rcpt_Srh"/>
</dbReference>
<keyword evidence="1" id="KW-0472">Membrane</keyword>
<evidence type="ECO:0000313" key="3">
    <source>
        <dbReference type="Proteomes" id="UP000835052"/>
    </source>
</evidence>
<evidence type="ECO:0000313" key="2">
    <source>
        <dbReference type="EMBL" id="CAD6185786.1"/>
    </source>
</evidence>
<keyword evidence="1" id="KW-0812">Transmembrane</keyword>
<feature type="transmembrane region" description="Helical" evidence="1">
    <location>
        <begin position="195"/>
        <end position="215"/>
    </location>
</feature>
<name>A0A8S1GQT6_9PELO</name>
<feature type="transmembrane region" description="Helical" evidence="1">
    <location>
        <begin position="109"/>
        <end position="130"/>
    </location>
</feature>
<accession>A0A8S1GQT6</accession>
<keyword evidence="3" id="KW-1185">Reference proteome</keyword>
<dbReference type="Pfam" id="PF10318">
    <property type="entry name" value="7TM_GPCR_Srh"/>
    <property type="match status" value="2"/>
</dbReference>
<reference evidence="2" key="1">
    <citation type="submission" date="2020-10" db="EMBL/GenBank/DDBJ databases">
        <authorList>
            <person name="Kikuchi T."/>
        </authorList>
    </citation>
    <scope>NUCLEOTIDE SEQUENCE</scope>
    <source>
        <strain evidence="2">NKZ352</strain>
    </source>
</reference>
<feature type="transmembrane region" description="Helical" evidence="1">
    <location>
        <begin position="43"/>
        <end position="62"/>
    </location>
</feature>
<comment type="caution">
    <text evidence="2">The sequence shown here is derived from an EMBL/GenBank/DDBJ whole genome shotgun (WGS) entry which is preliminary data.</text>
</comment>
<proteinExistence type="predicted"/>
<protein>
    <submittedName>
        <fullName evidence="2">Uncharacterized protein</fullName>
    </submittedName>
</protein>
<dbReference type="AlphaFoldDB" id="A0A8S1GQT6"/>
<dbReference type="EMBL" id="CAJGYM010000003">
    <property type="protein sequence ID" value="CAD6185786.1"/>
    <property type="molecule type" value="Genomic_DNA"/>
</dbReference>
<feature type="transmembrane region" description="Helical" evidence="1">
    <location>
        <begin position="68"/>
        <end position="89"/>
    </location>
</feature>